<evidence type="ECO:0000259" key="18">
    <source>
        <dbReference type="PROSITE" id="PS51473"/>
    </source>
</evidence>
<dbReference type="Gene3D" id="3.30.430.20">
    <property type="entry name" value="Gnk2 domain, C-X8-C-X2-C motif"/>
    <property type="match status" value="2"/>
</dbReference>
<dbReference type="SUPFAM" id="SSF56112">
    <property type="entry name" value="Protein kinase-like (PK-like)"/>
    <property type="match status" value="1"/>
</dbReference>
<dbReference type="GO" id="GO:0005524">
    <property type="term" value="F:ATP binding"/>
    <property type="evidence" value="ECO:0007669"/>
    <property type="project" value="UniProtKB-UniRule"/>
</dbReference>
<evidence type="ECO:0000256" key="11">
    <source>
        <dbReference type="ARBA" id="ARBA00023136"/>
    </source>
</evidence>
<keyword evidence="5 16" id="KW-0732">Signal</keyword>
<evidence type="ECO:0000256" key="3">
    <source>
        <dbReference type="ARBA" id="ARBA00022679"/>
    </source>
</evidence>
<evidence type="ECO:0000256" key="7">
    <source>
        <dbReference type="ARBA" id="ARBA00022741"/>
    </source>
</evidence>
<proteinExistence type="predicted"/>
<keyword evidence="13" id="KW-0325">Glycoprotein</keyword>
<dbReference type="FunFam" id="3.30.200.20:FF:000178">
    <property type="entry name" value="serine/threonine-protein kinase PBS1-like"/>
    <property type="match status" value="1"/>
</dbReference>
<evidence type="ECO:0000256" key="10">
    <source>
        <dbReference type="ARBA" id="ARBA00022989"/>
    </source>
</evidence>
<dbReference type="Proteomes" id="UP001443914">
    <property type="component" value="Unassembled WGS sequence"/>
</dbReference>
<dbReference type="InterPro" id="IPR052059">
    <property type="entry name" value="CR_Ser/Thr_kinase"/>
</dbReference>
<dbReference type="Gene3D" id="1.10.510.10">
    <property type="entry name" value="Transferase(Phosphotransferase) domain 1"/>
    <property type="match status" value="1"/>
</dbReference>
<evidence type="ECO:0000256" key="16">
    <source>
        <dbReference type="SAM" id="SignalP"/>
    </source>
</evidence>
<gene>
    <name evidence="19" type="ORF">RND81_07G128800</name>
</gene>
<evidence type="ECO:0008006" key="21">
    <source>
        <dbReference type="Google" id="ProtNLM"/>
    </source>
</evidence>
<keyword evidence="20" id="KW-1185">Reference proteome</keyword>
<evidence type="ECO:0000256" key="5">
    <source>
        <dbReference type="ARBA" id="ARBA00022729"/>
    </source>
</evidence>
<evidence type="ECO:0000256" key="2">
    <source>
        <dbReference type="ARBA" id="ARBA00022527"/>
    </source>
</evidence>
<feature type="binding site" evidence="14">
    <location>
        <position position="370"/>
    </location>
    <ligand>
        <name>ATP</name>
        <dbReference type="ChEBI" id="CHEBI:30616"/>
    </ligand>
</feature>
<evidence type="ECO:0000313" key="19">
    <source>
        <dbReference type="EMBL" id="KAK9706484.1"/>
    </source>
</evidence>
<evidence type="ECO:0000256" key="13">
    <source>
        <dbReference type="ARBA" id="ARBA00023180"/>
    </source>
</evidence>
<evidence type="ECO:0000256" key="4">
    <source>
        <dbReference type="ARBA" id="ARBA00022692"/>
    </source>
</evidence>
<keyword evidence="4 15" id="KW-0812">Transmembrane</keyword>
<name>A0AAW1JQ30_SAPOF</name>
<dbReference type="FunFam" id="1.10.510.10:FF:000129">
    <property type="entry name" value="cysteine-rich receptor-like protein kinase 10"/>
    <property type="match status" value="1"/>
</dbReference>
<dbReference type="GO" id="GO:0006950">
    <property type="term" value="P:response to stress"/>
    <property type="evidence" value="ECO:0007669"/>
    <property type="project" value="UniProtKB-ARBA"/>
</dbReference>
<organism evidence="19 20">
    <name type="scientific">Saponaria officinalis</name>
    <name type="common">Common soapwort</name>
    <name type="synonym">Lychnis saponaria</name>
    <dbReference type="NCBI Taxonomy" id="3572"/>
    <lineage>
        <taxon>Eukaryota</taxon>
        <taxon>Viridiplantae</taxon>
        <taxon>Streptophyta</taxon>
        <taxon>Embryophyta</taxon>
        <taxon>Tracheophyta</taxon>
        <taxon>Spermatophyta</taxon>
        <taxon>Magnoliopsida</taxon>
        <taxon>eudicotyledons</taxon>
        <taxon>Gunneridae</taxon>
        <taxon>Pentapetalae</taxon>
        <taxon>Caryophyllales</taxon>
        <taxon>Caryophyllaceae</taxon>
        <taxon>Caryophylleae</taxon>
        <taxon>Saponaria</taxon>
    </lineage>
</organism>
<dbReference type="PANTHER" id="PTHR47973">
    <property type="entry name" value="CYSTEINE-RICH RECEPTOR-LIKE PROTEIN KINASE 3"/>
    <property type="match status" value="1"/>
</dbReference>
<feature type="domain" description="Protein kinase" evidence="17">
    <location>
        <begin position="342"/>
        <end position="627"/>
    </location>
</feature>
<evidence type="ECO:0000256" key="8">
    <source>
        <dbReference type="ARBA" id="ARBA00022777"/>
    </source>
</evidence>
<dbReference type="PROSITE" id="PS51473">
    <property type="entry name" value="GNK2"/>
    <property type="match status" value="2"/>
</dbReference>
<keyword evidence="3" id="KW-0808">Transferase</keyword>
<feature type="transmembrane region" description="Helical" evidence="15">
    <location>
        <begin position="270"/>
        <end position="294"/>
    </location>
</feature>
<evidence type="ECO:0000256" key="12">
    <source>
        <dbReference type="ARBA" id="ARBA00023170"/>
    </source>
</evidence>
<feature type="chain" id="PRO_5043654342" description="Cysteine-rich receptor-like protein kinase 10" evidence="16">
    <location>
        <begin position="24"/>
        <end position="667"/>
    </location>
</feature>
<dbReference type="InterPro" id="IPR008271">
    <property type="entry name" value="Ser/Thr_kinase_AS"/>
</dbReference>
<reference evidence="19" key="1">
    <citation type="submission" date="2024-03" db="EMBL/GenBank/DDBJ databases">
        <title>WGS assembly of Saponaria officinalis var. Norfolk2.</title>
        <authorList>
            <person name="Jenkins J."/>
            <person name="Shu S."/>
            <person name="Grimwood J."/>
            <person name="Barry K."/>
            <person name="Goodstein D."/>
            <person name="Schmutz J."/>
            <person name="Leebens-Mack J."/>
            <person name="Osbourn A."/>
        </authorList>
    </citation>
    <scope>NUCLEOTIDE SEQUENCE [LARGE SCALE GENOMIC DNA]</scope>
    <source>
        <strain evidence="19">JIC</strain>
    </source>
</reference>
<evidence type="ECO:0000256" key="15">
    <source>
        <dbReference type="SAM" id="Phobius"/>
    </source>
</evidence>
<dbReference type="AlphaFoldDB" id="A0AAW1JQ30"/>
<dbReference type="EMBL" id="JBDFQZ010000007">
    <property type="protein sequence ID" value="KAK9706484.1"/>
    <property type="molecule type" value="Genomic_DNA"/>
</dbReference>
<dbReference type="InterPro" id="IPR000719">
    <property type="entry name" value="Prot_kinase_dom"/>
</dbReference>
<dbReference type="GO" id="GO:0004674">
    <property type="term" value="F:protein serine/threonine kinase activity"/>
    <property type="evidence" value="ECO:0007669"/>
    <property type="project" value="UniProtKB-KW"/>
</dbReference>
<feature type="domain" description="Gnk2-homologous" evidence="18">
    <location>
        <begin position="135"/>
        <end position="240"/>
    </location>
</feature>
<dbReference type="InterPro" id="IPR011009">
    <property type="entry name" value="Kinase-like_dom_sf"/>
</dbReference>
<comment type="caution">
    <text evidence="19">The sequence shown here is derived from an EMBL/GenBank/DDBJ whole genome shotgun (WGS) entry which is preliminary data.</text>
</comment>
<dbReference type="PROSITE" id="PS00107">
    <property type="entry name" value="PROTEIN_KINASE_ATP"/>
    <property type="match status" value="1"/>
</dbReference>
<evidence type="ECO:0000256" key="14">
    <source>
        <dbReference type="PROSITE-ProRule" id="PRU10141"/>
    </source>
</evidence>
<feature type="domain" description="Gnk2-homologous" evidence="18">
    <location>
        <begin position="27"/>
        <end position="129"/>
    </location>
</feature>
<dbReference type="InterPro" id="IPR038408">
    <property type="entry name" value="GNK2_sf"/>
</dbReference>
<dbReference type="InterPro" id="IPR017441">
    <property type="entry name" value="Protein_kinase_ATP_BS"/>
</dbReference>
<dbReference type="PROSITE" id="PS50011">
    <property type="entry name" value="PROTEIN_KINASE_DOM"/>
    <property type="match status" value="1"/>
</dbReference>
<protein>
    <recommendedName>
        <fullName evidence="21">Cysteine-rich receptor-like protein kinase 10</fullName>
    </recommendedName>
</protein>
<evidence type="ECO:0000256" key="6">
    <source>
        <dbReference type="ARBA" id="ARBA00022737"/>
    </source>
</evidence>
<dbReference type="CDD" id="cd14066">
    <property type="entry name" value="STKc_IRAK"/>
    <property type="match status" value="1"/>
</dbReference>
<keyword evidence="2" id="KW-0723">Serine/threonine-protein kinase</keyword>
<evidence type="ECO:0000256" key="1">
    <source>
        <dbReference type="ARBA" id="ARBA00004167"/>
    </source>
</evidence>
<keyword evidence="10 15" id="KW-1133">Transmembrane helix</keyword>
<accession>A0AAW1JQ30</accession>
<dbReference type="PROSITE" id="PS00108">
    <property type="entry name" value="PROTEIN_KINASE_ST"/>
    <property type="match status" value="1"/>
</dbReference>
<keyword evidence="6" id="KW-0677">Repeat</keyword>
<evidence type="ECO:0000256" key="9">
    <source>
        <dbReference type="ARBA" id="ARBA00022840"/>
    </source>
</evidence>
<keyword evidence="9 14" id="KW-0067">ATP-binding</keyword>
<comment type="subcellular location">
    <subcellularLocation>
        <location evidence="1">Membrane</location>
        <topology evidence="1">Single-pass membrane protein</topology>
    </subcellularLocation>
</comment>
<dbReference type="SMART" id="SM00220">
    <property type="entry name" value="S_TKc"/>
    <property type="match status" value="1"/>
</dbReference>
<keyword evidence="12" id="KW-0675">Receptor</keyword>
<dbReference type="GO" id="GO:0016020">
    <property type="term" value="C:membrane"/>
    <property type="evidence" value="ECO:0007669"/>
    <property type="project" value="UniProtKB-SubCell"/>
</dbReference>
<evidence type="ECO:0000313" key="20">
    <source>
        <dbReference type="Proteomes" id="UP001443914"/>
    </source>
</evidence>
<dbReference type="InterPro" id="IPR002902">
    <property type="entry name" value="GNK2"/>
</dbReference>
<dbReference type="Pfam" id="PF00069">
    <property type="entry name" value="Pkinase"/>
    <property type="match status" value="1"/>
</dbReference>
<keyword evidence="8" id="KW-0418">Kinase</keyword>
<evidence type="ECO:0000259" key="17">
    <source>
        <dbReference type="PROSITE" id="PS50011"/>
    </source>
</evidence>
<keyword evidence="11 15" id="KW-0472">Membrane</keyword>
<dbReference type="CDD" id="cd23509">
    <property type="entry name" value="Gnk2-like"/>
    <property type="match status" value="2"/>
</dbReference>
<keyword evidence="7 14" id="KW-0547">Nucleotide-binding</keyword>
<sequence length="667" mass="74340">MGKIVLVLALLFLVCQLCITVNAEINYVNKCCAITDFNYTKGSVYEDNLSLLFSKLALKTSSLKFYNATAGSASNEAYGLFQCRDDIDFDICTACVKNATQRITEVCPLYGEATVWYYECTLRYANRNIFSVYNVDCLAEKWSLNNVTKYDEFAPVLASTLNGVIKNSSSTTQRFDSAVAELTLFNQLYGFAQCTPDLDSAGCNTCLKKALAEIVKCCNASVYAMVFYPSCQLRYDTTGPFLSYQSSLAPPPGTYDDSGTREKSSSMSPAIIGAIVGCVVVGLIVLSIVLWICLCHKNPGETSSDGLLATPVELPDDPENFGPSTESEQYDFNTLRIATRDFSAEFMLGEGGFGIVYKGALKNGEQLAIKRLSKGTTGQGTKEFLAEARLLAKLQHKNLVRLVGFCSEKEEKLLVYEFMSNSSLDRFLFDPRNRPLLDWPTRYKIIMGIARGLQYLHEDSRLTIVHRDLKPGNILLDKEMNPKIADFGLAKLFESAEKFGNTVRVVGTQGYMAPEYMMSGDYSDKSDVYSYGIMLLEIVSGQKNRMMRQTPQREDLSIQAWKLWDEERSFEITDPIIVDDCSRNVVMRCIQIGLLCVQPNAYERPTMTEVVLMLTGSVDLPSPSPPIMPSNQYTMNMTYSGGQTDQYSTKSVTINTDMGPDLYPRAR</sequence>
<feature type="signal peptide" evidence="16">
    <location>
        <begin position="1"/>
        <end position="23"/>
    </location>
</feature>
<dbReference type="Gene3D" id="3.30.200.20">
    <property type="entry name" value="Phosphorylase Kinase, domain 1"/>
    <property type="match status" value="1"/>
</dbReference>
<dbReference type="Pfam" id="PF01657">
    <property type="entry name" value="Stress-antifung"/>
    <property type="match status" value="2"/>
</dbReference>